<evidence type="ECO:0000259" key="1">
    <source>
        <dbReference type="Pfam" id="PF13966"/>
    </source>
</evidence>
<dbReference type="VEuPathDB" id="FungiDB:RO3G_13908"/>
<dbReference type="InterPro" id="IPR026960">
    <property type="entry name" value="RVT-Znf"/>
</dbReference>
<dbReference type="GeneID" id="93620873"/>
<feature type="domain" description="Reverse transcriptase zinc-binding" evidence="1">
    <location>
        <begin position="270"/>
        <end position="338"/>
    </location>
</feature>
<gene>
    <name evidence="2" type="ORF">RO3G_13908</name>
</gene>
<dbReference type="OrthoDB" id="2286187at2759"/>
<accession>I1CL67</accession>
<protein>
    <recommendedName>
        <fullName evidence="1">Reverse transcriptase zinc-binding domain-containing protein</fullName>
    </recommendedName>
</protein>
<proteinExistence type="predicted"/>
<reference evidence="2 3" key="1">
    <citation type="journal article" date="2009" name="PLoS Genet.">
        <title>Genomic analysis of the basal lineage fungus Rhizopus oryzae reveals a whole-genome duplication.</title>
        <authorList>
            <person name="Ma L.-J."/>
            <person name="Ibrahim A.S."/>
            <person name="Skory C."/>
            <person name="Grabherr M.G."/>
            <person name="Burger G."/>
            <person name="Butler M."/>
            <person name="Elias M."/>
            <person name="Idnurm A."/>
            <person name="Lang B.F."/>
            <person name="Sone T."/>
            <person name="Abe A."/>
            <person name="Calvo S.E."/>
            <person name="Corrochano L.M."/>
            <person name="Engels R."/>
            <person name="Fu J."/>
            <person name="Hansberg W."/>
            <person name="Kim J.-M."/>
            <person name="Kodira C.D."/>
            <person name="Koehrsen M.J."/>
            <person name="Liu B."/>
            <person name="Miranda-Saavedra D."/>
            <person name="O'Leary S."/>
            <person name="Ortiz-Castellanos L."/>
            <person name="Poulter R."/>
            <person name="Rodriguez-Romero J."/>
            <person name="Ruiz-Herrera J."/>
            <person name="Shen Y.-Q."/>
            <person name="Zeng Q."/>
            <person name="Galagan J."/>
            <person name="Birren B.W."/>
            <person name="Cuomo C.A."/>
            <person name="Wickes B.L."/>
        </authorList>
    </citation>
    <scope>NUCLEOTIDE SEQUENCE [LARGE SCALE GENOMIC DNA]</scope>
    <source>
        <strain evidence="3">RA 99-880 / ATCC MYA-4621 / FGSC 9543 / NRRL 43880</strain>
    </source>
</reference>
<evidence type="ECO:0000313" key="3">
    <source>
        <dbReference type="Proteomes" id="UP000009138"/>
    </source>
</evidence>
<dbReference type="EMBL" id="CH476744">
    <property type="protein sequence ID" value="EIE89197.1"/>
    <property type="molecule type" value="Genomic_DNA"/>
</dbReference>
<dbReference type="AlphaFoldDB" id="I1CL67"/>
<evidence type="ECO:0000313" key="2">
    <source>
        <dbReference type="EMBL" id="EIE89197.1"/>
    </source>
</evidence>
<dbReference type="Proteomes" id="UP000009138">
    <property type="component" value="Unassembled WGS sequence"/>
</dbReference>
<dbReference type="RefSeq" id="XP_067524593.1">
    <property type="nucleotide sequence ID" value="XM_067668492.1"/>
</dbReference>
<dbReference type="InParanoid" id="I1CL67"/>
<organism evidence="2 3">
    <name type="scientific">Rhizopus delemar (strain RA 99-880 / ATCC MYA-4621 / FGSC 9543 / NRRL 43880)</name>
    <name type="common">Mucormycosis agent</name>
    <name type="synonym">Rhizopus arrhizus var. delemar</name>
    <dbReference type="NCBI Taxonomy" id="246409"/>
    <lineage>
        <taxon>Eukaryota</taxon>
        <taxon>Fungi</taxon>
        <taxon>Fungi incertae sedis</taxon>
        <taxon>Mucoromycota</taxon>
        <taxon>Mucoromycotina</taxon>
        <taxon>Mucoromycetes</taxon>
        <taxon>Mucorales</taxon>
        <taxon>Mucorineae</taxon>
        <taxon>Rhizopodaceae</taxon>
        <taxon>Rhizopus</taxon>
    </lineage>
</organism>
<keyword evidence="3" id="KW-1185">Reference proteome</keyword>
<sequence length="400" mass="46373">MLAQRNLSILGHSLVANTLLLGPFWYTIRVLAVPQSYLGKVRSTMIQFLTRKSLFCSQLPNMPAITDVLRHCLRLFSVSPSHILPLLIPNMRSSTIKSFGCFNSLFKTMDRIDYKIDWQAFDIRMVSKLPLTQVCPYLLLPNQAFKASYWSGILVKHVYEFGMACGKLRRRSPTPSDPFRSKKNYSEQLQLCRIQETTFFQQFKCPHNSIHMISSVLALPALTETDFDNILDSLLPDGTSIASLNTKWFRESQLPHSSMLPVSYLRASPTAWRFFWKASIPHRAHTLLWRLYHHKMPCKERLYQLIPNRFPDPGCVYCGGVDSEEHFVWSCPFKHEIWQTISSRFFVDPAKLTYSLIQHPPSSDVEVAPSLSVTYLDIITSVLFSLWQLHWKFIFEDHQF</sequence>
<dbReference type="Pfam" id="PF13966">
    <property type="entry name" value="zf-RVT"/>
    <property type="match status" value="1"/>
</dbReference>
<name>I1CL67_RHIO9</name>